<proteinExistence type="predicted"/>
<accession>A0AAW2KQP3</accession>
<protein>
    <submittedName>
        <fullName evidence="1">Uncharacterized protein</fullName>
    </submittedName>
</protein>
<name>A0AAW2KQP3_SESRA</name>
<evidence type="ECO:0000313" key="1">
    <source>
        <dbReference type="EMBL" id="KAL0309314.1"/>
    </source>
</evidence>
<sequence>MFVLSSGTIKAIKNKIRKFLWSGATNRFVARVSWRQVCKSSKAGGLGIPDIAAQNKALMCKHLWDVLTKNKDSVWLHGFENTNCKRHRYEQYRRSEALRRGRKCLNLDHNYN</sequence>
<reference evidence="1" key="1">
    <citation type="submission" date="2020-06" db="EMBL/GenBank/DDBJ databases">
        <authorList>
            <person name="Li T."/>
            <person name="Hu X."/>
            <person name="Zhang T."/>
            <person name="Song X."/>
            <person name="Zhang H."/>
            <person name="Dai N."/>
            <person name="Sheng W."/>
            <person name="Hou X."/>
            <person name="Wei L."/>
        </authorList>
    </citation>
    <scope>NUCLEOTIDE SEQUENCE</scope>
    <source>
        <strain evidence="1">G02</strain>
        <tissue evidence="1">Leaf</tissue>
    </source>
</reference>
<reference evidence="1" key="2">
    <citation type="journal article" date="2024" name="Plant">
        <title>Genomic evolution and insights into agronomic trait innovations of Sesamum species.</title>
        <authorList>
            <person name="Miao H."/>
            <person name="Wang L."/>
            <person name="Qu L."/>
            <person name="Liu H."/>
            <person name="Sun Y."/>
            <person name="Le M."/>
            <person name="Wang Q."/>
            <person name="Wei S."/>
            <person name="Zheng Y."/>
            <person name="Lin W."/>
            <person name="Duan Y."/>
            <person name="Cao H."/>
            <person name="Xiong S."/>
            <person name="Wang X."/>
            <person name="Wei L."/>
            <person name="Li C."/>
            <person name="Ma Q."/>
            <person name="Ju M."/>
            <person name="Zhao R."/>
            <person name="Li G."/>
            <person name="Mu C."/>
            <person name="Tian Q."/>
            <person name="Mei H."/>
            <person name="Zhang T."/>
            <person name="Gao T."/>
            <person name="Zhang H."/>
        </authorList>
    </citation>
    <scope>NUCLEOTIDE SEQUENCE</scope>
    <source>
        <strain evidence="1">G02</strain>
    </source>
</reference>
<dbReference type="PANTHER" id="PTHR33116:SF78">
    <property type="entry name" value="OS12G0587133 PROTEIN"/>
    <property type="match status" value="1"/>
</dbReference>
<organism evidence="1">
    <name type="scientific">Sesamum radiatum</name>
    <name type="common">Black benniseed</name>
    <dbReference type="NCBI Taxonomy" id="300843"/>
    <lineage>
        <taxon>Eukaryota</taxon>
        <taxon>Viridiplantae</taxon>
        <taxon>Streptophyta</taxon>
        <taxon>Embryophyta</taxon>
        <taxon>Tracheophyta</taxon>
        <taxon>Spermatophyta</taxon>
        <taxon>Magnoliopsida</taxon>
        <taxon>eudicotyledons</taxon>
        <taxon>Gunneridae</taxon>
        <taxon>Pentapetalae</taxon>
        <taxon>asterids</taxon>
        <taxon>lamiids</taxon>
        <taxon>Lamiales</taxon>
        <taxon>Pedaliaceae</taxon>
        <taxon>Sesamum</taxon>
    </lineage>
</organism>
<gene>
    <name evidence="1" type="ORF">Sradi_5873700</name>
</gene>
<dbReference type="EMBL" id="JACGWJ010000027">
    <property type="protein sequence ID" value="KAL0309314.1"/>
    <property type="molecule type" value="Genomic_DNA"/>
</dbReference>
<dbReference type="PANTHER" id="PTHR33116">
    <property type="entry name" value="REVERSE TRANSCRIPTASE ZINC-BINDING DOMAIN-CONTAINING PROTEIN-RELATED-RELATED"/>
    <property type="match status" value="1"/>
</dbReference>
<dbReference type="AlphaFoldDB" id="A0AAW2KQP3"/>
<comment type="caution">
    <text evidence="1">The sequence shown here is derived from an EMBL/GenBank/DDBJ whole genome shotgun (WGS) entry which is preliminary data.</text>
</comment>